<evidence type="ECO:0000313" key="1">
    <source>
        <dbReference type="EMBL" id="RKM94874.1"/>
    </source>
</evidence>
<comment type="caution">
    <text evidence="1">The sequence shown here is derived from an EMBL/GenBank/DDBJ whole genome shotgun (WGS) entry which is preliminary data.</text>
</comment>
<reference evidence="1 2" key="1">
    <citation type="journal article" date="2014" name="Genome Announc.">
        <title>Draft Genome Sequence of Streptomyces fradiae ATCC 19609, a Strain Highly Sensitive to Antibiotics.</title>
        <authorList>
            <person name="Bekker O.B."/>
            <person name="Klimina K.M."/>
            <person name="Vatlin A.A."/>
            <person name="Zakharevich N.V."/>
            <person name="Kasianov A.S."/>
            <person name="Danilenko V.N."/>
        </authorList>
    </citation>
    <scope>NUCLEOTIDE SEQUENCE [LARGE SCALE GENOMIC DNA]</scope>
    <source>
        <strain evidence="1 2">ATCC 19609</strain>
    </source>
</reference>
<dbReference type="InterPro" id="IPR049790">
    <property type="entry name" value="Rv3655c/TadE"/>
</dbReference>
<dbReference type="NCBIfam" id="NF041390">
    <property type="entry name" value="TadE_Rv3655c"/>
    <property type="match status" value="1"/>
</dbReference>
<name>A0A454L3K3_9ACTN</name>
<dbReference type="InterPro" id="IPR012495">
    <property type="entry name" value="TadE-like_dom"/>
</dbReference>
<dbReference type="AlphaFoldDB" id="A0A454L3K3"/>
<keyword evidence="2" id="KW-1185">Reference proteome</keyword>
<protein>
    <submittedName>
        <fullName evidence="1">Uncharacterized protein</fullName>
    </submittedName>
</protein>
<dbReference type="Proteomes" id="UP000028058">
    <property type="component" value="Unassembled WGS sequence"/>
</dbReference>
<dbReference type="EMBL" id="JNAD02000007">
    <property type="protein sequence ID" value="RKM94874.1"/>
    <property type="molecule type" value="Genomic_DNA"/>
</dbReference>
<accession>A0A454L3K3</accession>
<sequence>MRSSDRGYVTAEAAVALPVLALFAMILIWGQMAASAHIRCVDAARAGARAAARSEPREAALAAARAAAPRGAEIGLRRGDGLVRVTVAVRAPGPGPLGLRLRSEAVALDESVAGPPEETEPGRSGTGPPAPDGGAAEPVDPAGPPEKSGGGR</sequence>
<proteinExistence type="predicted"/>
<gene>
    <name evidence="1" type="ORF">SFRA_016580</name>
</gene>
<dbReference type="Pfam" id="PF07811">
    <property type="entry name" value="TadE"/>
    <property type="match status" value="1"/>
</dbReference>
<evidence type="ECO:0000313" key="2">
    <source>
        <dbReference type="Proteomes" id="UP000028058"/>
    </source>
</evidence>
<dbReference type="RefSeq" id="WP_078649552.1">
    <property type="nucleotide sequence ID" value="NZ_CP134822.1"/>
</dbReference>
<organism evidence="1 2">
    <name type="scientific">Streptomyces xinghaiensis</name>
    <dbReference type="NCBI Taxonomy" id="1038928"/>
    <lineage>
        <taxon>Bacteria</taxon>
        <taxon>Bacillati</taxon>
        <taxon>Actinomycetota</taxon>
        <taxon>Actinomycetes</taxon>
        <taxon>Kitasatosporales</taxon>
        <taxon>Streptomycetaceae</taxon>
        <taxon>Streptomyces</taxon>
    </lineage>
</organism>